<dbReference type="Pfam" id="PF00561">
    <property type="entry name" value="Abhydrolase_1"/>
    <property type="match status" value="1"/>
</dbReference>
<dbReference type="GO" id="GO:0009086">
    <property type="term" value="P:methionine biosynthetic process"/>
    <property type="evidence" value="ECO:0007669"/>
    <property type="project" value="TreeGrafter"/>
</dbReference>
<evidence type="ECO:0000313" key="3">
    <source>
        <dbReference type="EMBL" id="MBE6511447.1"/>
    </source>
</evidence>
<dbReference type="PANTHER" id="PTHR32268">
    <property type="entry name" value="HOMOSERINE O-ACETYLTRANSFERASE"/>
    <property type="match status" value="1"/>
</dbReference>
<organism evidence="3 4">
    <name type="scientific">Methanobrevibacter millerae</name>
    <dbReference type="NCBI Taxonomy" id="230361"/>
    <lineage>
        <taxon>Archaea</taxon>
        <taxon>Methanobacteriati</taxon>
        <taxon>Methanobacteriota</taxon>
        <taxon>Methanomada group</taxon>
        <taxon>Methanobacteria</taxon>
        <taxon>Methanobacteriales</taxon>
        <taxon>Methanobacteriaceae</taxon>
        <taxon>Methanobrevibacter</taxon>
    </lineage>
</organism>
<reference evidence="3" key="1">
    <citation type="submission" date="2019-04" db="EMBL/GenBank/DDBJ databases">
        <title>Evolution of Biomass-Degrading Anaerobic Consortia Revealed by Metagenomics.</title>
        <authorList>
            <person name="Peng X."/>
        </authorList>
    </citation>
    <scope>NUCLEOTIDE SEQUENCE</scope>
    <source>
        <strain evidence="3">SIG13</strain>
    </source>
</reference>
<name>A0A8T3VLE7_9EURY</name>
<gene>
    <name evidence="3" type="ORF">E7Z74_09385</name>
</gene>
<dbReference type="Proteomes" id="UP000713479">
    <property type="component" value="Unassembled WGS sequence"/>
</dbReference>
<proteinExistence type="predicted"/>
<dbReference type="EMBL" id="SUTF01000016">
    <property type="protein sequence ID" value="MBE6511447.1"/>
    <property type="molecule type" value="Genomic_DNA"/>
</dbReference>
<keyword evidence="3" id="KW-0378">Hydrolase</keyword>
<dbReference type="PANTHER" id="PTHR32268:SF11">
    <property type="entry name" value="HOMOSERINE O-ACETYLTRANSFERASE"/>
    <property type="match status" value="1"/>
</dbReference>
<dbReference type="InterPro" id="IPR000073">
    <property type="entry name" value="AB_hydrolase_1"/>
</dbReference>
<dbReference type="GO" id="GO:0004414">
    <property type="term" value="F:homoserine O-acetyltransferase activity"/>
    <property type="evidence" value="ECO:0007669"/>
    <property type="project" value="TreeGrafter"/>
</dbReference>
<keyword evidence="1" id="KW-0808">Transferase</keyword>
<dbReference type="Gene3D" id="3.40.50.1820">
    <property type="entry name" value="alpha/beta hydrolase"/>
    <property type="match status" value="1"/>
</dbReference>
<dbReference type="SUPFAM" id="SSF53474">
    <property type="entry name" value="alpha/beta-Hydrolases"/>
    <property type="match status" value="1"/>
</dbReference>
<dbReference type="GO" id="GO:0009092">
    <property type="term" value="P:homoserine metabolic process"/>
    <property type="evidence" value="ECO:0007669"/>
    <property type="project" value="TreeGrafter"/>
</dbReference>
<sequence length="328" mass="38166">MLEEKYFLKNEQYIFEKFEFKSGLIFEDVIVDYGTMGTPKFDDEGNIVNALLFCHGFFKDYANIHDFNQIFGRDKLFNQDDYFIISITSLGIANSFSPSTSELNNDFPNYMMEDLVNFQRQFLNERFPEIKKIKGIFGYSFGGYIALGWSIYYPEDMEFVIHFASSFKGSAYKYIFSKFANRIIEASSYFQQEVYNPSMAKGLILLSQLHYLMSFSSDYVYSLSNEEIDFSLESFADESLFLDIHNIKFINDFMMTFDLSDQLDKIKCRLLVIGVENNAYSVPKYDSIPIYEAVAGSEFLLLDASNKNNEADSLYKIEDEIRNFVESI</sequence>
<dbReference type="InterPro" id="IPR029058">
    <property type="entry name" value="AB_hydrolase_fold"/>
</dbReference>
<dbReference type="GO" id="GO:0016787">
    <property type="term" value="F:hydrolase activity"/>
    <property type="evidence" value="ECO:0007669"/>
    <property type="project" value="UniProtKB-KW"/>
</dbReference>
<evidence type="ECO:0000313" key="4">
    <source>
        <dbReference type="Proteomes" id="UP000713479"/>
    </source>
</evidence>
<dbReference type="InterPro" id="IPR008220">
    <property type="entry name" value="HAT_MetX-like"/>
</dbReference>
<evidence type="ECO:0000259" key="2">
    <source>
        <dbReference type="Pfam" id="PF00561"/>
    </source>
</evidence>
<dbReference type="AlphaFoldDB" id="A0A8T3VLE7"/>
<evidence type="ECO:0000256" key="1">
    <source>
        <dbReference type="ARBA" id="ARBA00022679"/>
    </source>
</evidence>
<protein>
    <submittedName>
        <fullName evidence="3">Alpha/beta fold hydrolase</fullName>
    </submittedName>
</protein>
<comment type="caution">
    <text evidence="3">The sequence shown here is derived from an EMBL/GenBank/DDBJ whole genome shotgun (WGS) entry which is preliminary data.</text>
</comment>
<feature type="domain" description="AB hydrolase-1" evidence="2">
    <location>
        <begin position="49"/>
        <end position="197"/>
    </location>
</feature>
<accession>A0A8T3VLE7</accession>